<dbReference type="OrthoDB" id="65166at2759"/>
<reference evidence="6" key="1">
    <citation type="submission" date="2021-01" db="EMBL/GenBank/DDBJ databases">
        <title>Phytophthora aleatoria, a newly-described species from Pinus radiata is distinct from Phytophthora cactorum isolates based on comparative genomics.</title>
        <authorList>
            <person name="Mcdougal R."/>
            <person name="Panda P."/>
            <person name="Williams N."/>
            <person name="Studholme D.J."/>
        </authorList>
    </citation>
    <scope>NUCLEOTIDE SEQUENCE</scope>
    <source>
        <strain evidence="6">NZFS 3830</strain>
    </source>
</reference>
<evidence type="ECO:0000256" key="4">
    <source>
        <dbReference type="SAM" id="SignalP"/>
    </source>
</evidence>
<feature type="compositionally biased region" description="Basic and acidic residues" evidence="2">
    <location>
        <begin position="1507"/>
        <end position="1525"/>
    </location>
</feature>
<dbReference type="PANTHER" id="PTHR48050">
    <property type="entry name" value="STEROL 3-BETA-GLUCOSYLTRANSFERASE"/>
    <property type="match status" value="1"/>
</dbReference>
<organism evidence="6 7">
    <name type="scientific">Phytophthora cactorum</name>
    <dbReference type="NCBI Taxonomy" id="29920"/>
    <lineage>
        <taxon>Eukaryota</taxon>
        <taxon>Sar</taxon>
        <taxon>Stramenopiles</taxon>
        <taxon>Oomycota</taxon>
        <taxon>Peronosporomycetes</taxon>
        <taxon>Peronosporales</taxon>
        <taxon>Peronosporaceae</taxon>
        <taxon>Phytophthora</taxon>
    </lineage>
</organism>
<dbReference type="Pfam" id="PF03033">
    <property type="entry name" value="Glyco_transf_28"/>
    <property type="match status" value="1"/>
</dbReference>
<evidence type="ECO:0000313" key="6">
    <source>
        <dbReference type="EMBL" id="KAG6952104.1"/>
    </source>
</evidence>
<dbReference type="EMBL" id="JAENGZ010000948">
    <property type="protein sequence ID" value="KAG6952104.1"/>
    <property type="molecule type" value="Genomic_DNA"/>
</dbReference>
<sequence>MRRLVLPALGALVASFLFIQLQAQPPSTPASADLENPVPILTQDSLPLTNTLLDQILPSDPFNVSDVAQLFTQSPDWGAIGSAFEDAVVATFQCLKLWGTFLLLVSVPVVKAIAVLGEAALPHVLTAAKMAADYVSKMDPLHQVLVAFTVVFVAICIRQGYVHKARVQYVHTRRSLELRYRAFVASLSAKWRVVAILLPHFLFFALSYEALYWLPSSSMDVLSSEALFGLLSVGYPLVHSIGVIRQKRLYPKRTKARPGATSELMKKFEKISIPDYEWRAYEACLKYWVIWSLAVCVIGMVTLFLPAFVTSFFTVPLHFYTIFLIWMHSPFTRGDIALYTWLSPLVSPYANRIQEREASVNPEAEEKTNFLIRMLVSLRVVPERHVYLAKDLWSQGPALFGLFFMFTPGFVASRGCSLMGFGFPAYVTIGVLGEKRTRRYEWWIAYFSVAVTVDYLITAIGREIGWLPLFYHVKLLVMMWLQFPYFQGAERIFNATMRGVPGGRSGSRHHVYSLPDTPSFQEASVYHGKMRTTPEGTAVDIVLGVSAETVHAITVHQNKMVFQSPVGVMKEIVWDYSEKSVRFVLDDGATSQTFVFPALTKLEAYFTAILALPDLEKPPQQIYIGVLIGQNLPSPIQQRRAIVGFNQPALLPMAKRRELLRSEQPVRNALSRERLGLEFIRSGFLCFTCSINTDLRGLTLGVHQLRVFPSPDCHDRSACLFSYAYEHLESCEVSGTRLELRFRSTHQLAKQPSFLVFQSLESQYIREAIWYLKNGTYMDASLRQLLASPRSCNAEQDPGTGGSHRASVLMFFADTDSLRQRIDACCRVIGCENLVECNDRSSSRQDEASASNVMINSGELSPMVLTNGLCVFHASCLSLPPSEALTRQKSRDKPPVPKLMQPLITLLQSTHYARTFKFQGQLLKRQNARTFHLRKTWHPKFVVLFETPVGGFLCYYDKITHCPGMTDTPKERRIIDLSSVLCIRPVSSSSPVSRSNANTPTMHAFDVVTLYRTWTFAAMEPEQYEIWLHVLTECVEKHATIASDKILRFPVKLAMTGQTCATEATSLEISSHGVSFCTGHEAEVVLSTWYYTDLEKWSVVFQQGYLCCLLKCRSPAPASPGSSRTSAGDTITQDFLFRTTEASTICLAIEFYVGKCMAKLEVLAGKFLEETRVHKSERELVTDPAMTKRGSGIPKLELQMVREHPIETVSLAPVGSPEARKERPPLSADFPADSKPVPLPKYNKLSKINELEVATTAGTRYLTDPFVALDESPNSQPLIGREEPVQEDMQTNCNLPPTSSNGKESDENKLSAEDAMVEISTVAASTIRPMQDDIDARHEVDMQPLVLSELPSSAAANDDMGEFESIDLEVAGVGTTDIQHESEPDGEDSAHTRGEQKQISPLLPAMCLNIEAIPLEQTMSRAVFMASDRAGISTKEASISTPYEDPASSPSGECIKTSTEPTPELVTPPPPLLLLTYILSWPGEPEDESVDEDKMEHPMPLEELEEDDRKSECDVSDRSDAFNSEETERKAMDVAYFESCAELQGYSEELRAFTTQAQRELVILWKDLQEKKYMYENKIANIHKKEELLNTFKVQHQAVKDATSSNGVKIKSKQQFELPLLLNAMNTNKLLRFPCVLRVMEDIHQRVHKKQVIRAYVQVELCDGEDSDNRSTDAIRYRLWLPGSCLEQTLLLQESEIEASLPVELSWKHSTGREWRDVSRDIVRRYFQWDPNGGSGENGSVVAHLPYGSFWATEVVDIYKKPIGQTSSDDQLETTEQQSLRPRAKHKSDGSTEVSVVSCTCMLDDRDAESDDDDDDGEETELQRKTYSYDTEELVHRGSYLVNGLYVVLRVTMRAQVLRDLQPALVSPTDRVRERDSFTIKFCVYHPASSGATVAEIHGHRDLREVVDAQVDHEASDRLEVTFLRDRLYAKQKATPVTKMFERDSGNGLDGLHAAAIALQRSDGHIQLEFAAEDAINLQPPQPSNARSDQIQSLESLRQESDMPNKKLTADGDTDELLLIPPLMNICILIVGTRGDVQPFLAIALRLQEDGHRVRLATHAVYRDFVMSHGIEFYPLGGDPKELAAYMVKTGGNLIPMKIKTLTEDVPRNMQMINEIVLSTWPAVSEADPDGEGPGVPGPPFRAQAIIANPVSYGHVHVAERLGVPLHIMFPQPWVPTMAFPHPLSNLAYTGKWQKRNYLSYKLVDMIMWQGTEGVINEFRTEVLKLHPIRNGDSGSELLLDLSIPHSFMWSPQLVPKPSDWGDLYDVIGTVTLKGPASEYSPSPELEAFLGNDGGPIFVGFGSM</sequence>
<dbReference type="PANTHER" id="PTHR48050:SF13">
    <property type="entry name" value="STEROL 3-BETA-GLUCOSYLTRANSFERASE UGT80A2"/>
    <property type="match status" value="1"/>
</dbReference>
<dbReference type="InterPro" id="IPR002213">
    <property type="entry name" value="UDP_glucos_trans"/>
</dbReference>
<feature type="transmembrane region" description="Helical" evidence="3">
    <location>
        <begin position="440"/>
        <end position="457"/>
    </location>
</feature>
<dbReference type="SMART" id="SM00233">
    <property type="entry name" value="PH"/>
    <property type="match status" value="1"/>
</dbReference>
<comment type="caution">
    <text evidence="6">The sequence shown here is derived from an EMBL/GenBank/DDBJ whole genome shotgun (WGS) entry which is preliminary data.</text>
</comment>
<feature type="transmembrane region" description="Helical" evidence="3">
    <location>
        <begin position="288"/>
        <end position="313"/>
    </location>
</feature>
<feature type="region of interest" description="Disordered" evidence="2">
    <location>
        <begin position="1377"/>
        <end position="1396"/>
    </location>
</feature>
<evidence type="ECO:0000256" key="3">
    <source>
        <dbReference type="SAM" id="Phobius"/>
    </source>
</evidence>
<feature type="chain" id="PRO_5035885020" description="PH domain-containing protein" evidence="4">
    <location>
        <begin position="24"/>
        <end position="2304"/>
    </location>
</feature>
<dbReference type="CDD" id="cd03784">
    <property type="entry name" value="GT1_Gtf-like"/>
    <property type="match status" value="1"/>
</dbReference>
<dbReference type="VEuPathDB" id="FungiDB:PC110_g11400"/>
<dbReference type="InterPro" id="IPR004345">
    <property type="entry name" value="TB2_DP1_HVA22"/>
</dbReference>
<evidence type="ECO:0000256" key="2">
    <source>
        <dbReference type="SAM" id="MobiDB-lite"/>
    </source>
</evidence>
<feature type="region of interest" description="Disordered" evidence="2">
    <location>
        <begin position="1438"/>
        <end position="1469"/>
    </location>
</feature>
<keyword evidence="1" id="KW-0808">Transferase</keyword>
<feature type="transmembrane region" description="Helical" evidence="3">
    <location>
        <begin position="141"/>
        <end position="161"/>
    </location>
</feature>
<dbReference type="GO" id="GO:0005975">
    <property type="term" value="P:carbohydrate metabolic process"/>
    <property type="evidence" value="ECO:0007669"/>
    <property type="project" value="InterPro"/>
</dbReference>
<gene>
    <name evidence="6" type="ORF">JG687_00013221</name>
</gene>
<proteinExistence type="predicted"/>
<keyword evidence="3" id="KW-0812">Transmembrane</keyword>
<feature type="transmembrane region" description="Helical" evidence="3">
    <location>
        <begin position="226"/>
        <end position="244"/>
    </location>
</feature>
<keyword evidence="3" id="KW-1133">Transmembrane helix</keyword>
<keyword evidence="4" id="KW-0732">Signal</keyword>
<evidence type="ECO:0000256" key="1">
    <source>
        <dbReference type="ARBA" id="ARBA00022679"/>
    </source>
</evidence>
<dbReference type="Pfam" id="PF00169">
    <property type="entry name" value="PH"/>
    <property type="match status" value="1"/>
</dbReference>
<dbReference type="CDD" id="cd00821">
    <property type="entry name" value="PH"/>
    <property type="match status" value="1"/>
</dbReference>
<name>A0A8T1U0X6_9STRA</name>
<feature type="compositionally biased region" description="Basic and acidic residues" evidence="2">
    <location>
        <begin position="1378"/>
        <end position="1396"/>
    </location>
</feature>
<dbReference type="VEuPathDB" id="FungiDB:PC110_g11398"/>
<dbReference type="Pfam" id="PF03134">
    <property type="entry name" value="TB2_DP1_HVA22"/>
    <property type="match status" value="1"/>
</dbReference>
<dbReference type="PROSITE" id="PS50003">
    <property type="entry name" value="PH_DOMAIN"/>
    <property type="match status" value="1"/>
</dbReference>
<protein>
    <recommendedName>
        <fullName evidence="5">PH domain-containing protein</fullName>
    </recommendedName>
</protein>
<feature type="non-terminal residue" evidence="6">
    <location>
        <position position="1"/>
    </location>
</feature>
<feature type="compositionally biased region" description="Polar residues" evidence="2">
    <location>
        <begin position="1765"/>
        <end position="1780"/>
    </location>
</feature>
<feature type="region of interest" description="Disordered" evidence="2">
    <location>
        <begin position="1214"/>
        <end position="1235"/>
    </location>
</feature>
<accession>A0A8T1U0X6</accession>
<feature type="region of interest" description="Disordered" evidence="2">
    <location>
        <begin position="1502"/>
        <end position="1525"/>
    </location>
</feature>
<feature type="transmembrane region" description="Helical" evidence="3">
    <location>
        <begin position="182"/>
        <end position="206"/>
    </location>
</feature>
<dbReference type="GO" id="GO:0016906">
    <property type="term" value="F:sterol 3-beta-glucosyltransferase activity"/>
    <property type="evidence" value="ECO:0007669"/>
    <property type="project" value="UniProtKB-ARBA"/>
</dbReference>
<keyword evidence="3" id="KW-0472">Membrane</keyword>
<feature type="signal peptide" evidence="4">
    <location>
        <begin position="1"/>
        <end position="23"/>
    </location>
</feature>
<dbReference type="InterPro" id="IPR004276">
    <property type="entry name" value="GlycoTrans_28_N"/>
</dbReference>
<evidence type="ECO:0000313" key="7">
    <source>
        <dbReference type="Proteomes" id="UP000688947"/>
    </source>
</evidence>
<feature type="domain" description="PH" evidence="5">
    <location>
        <begin position="915"/>
        <end position="1036"/>
    </location>
</feature>
<dbReference type="FunFam" id="3.40.50.2000:FF:000163">
    <property type="entry name" value="Sterol 3-beta-glucosyltransferase"/>
    <property type="match status" value="1"/>
</dbReference>
<dbReference type="Proteomes" id="UP000688947">
    <property type="component" value="Unassembled WGS sequence"/>
</dbReference>
<evidence type="ECO:0000259" key="5">
    <source>
        <dbReference type="PROSITE" id="PS50003"/>
    </source>
</evidence>
<dbReference type="InterPro" id="IPR050426">
    <property type="entry name" value="Glycosyltransferase_28"/>
</dbReference>
<dbReference type="InterPro" id="IPR001849">
    <property type="entry name" value="PH_domain"/>
</dbReference>
<feature type="region of interest" description="Disordered" evidence="2">
    <location>
        <begin position="1765"/>
        <end position="1792"/>
    </location>
</feature>